<organism evidence="1 2">
    <name type="scientific">Candidatus Berkelbacteria bacterium Licking1014_2</name>
    <dbReference type="NCBI Taxonomy" id="2017146"/>
    <lineage>
        <taxon>Bacteria</taxon>
        <taxon>Candidatus Berkelbacteria</taxon>
    </lineage>
</organism>
<dbReference type="InterPro" id="IPR016024">
    <property type="entry name" value="ARM-type_fold"/>
</dbReference>
<reference evidence="1 2" key="1">
    <citation type="submission" date="2017-07" db="EMBL/GenBank/DDBJ databases">
        <title>Mechanisms for carbon and nitrogen cycling indicate functional differentiation within the Candidate Phyla Radiation.</title>
        <authorList>
            <person name="Danczak R.E."/>
            <person name="Johnston M.D."/>
            <person name="Kenah C."/>
            <person name="Slattery M."/>
            <person name="Wrighton K.C."/>
            <person name="Wilkins M.J."/>
        </authorList>
    </citation>
    <scope>NUCLEOTIDE SEQUENCE [LARGE SCALE GENOMIC DNA]</scope>
    <source>
        <strain evidence="1">Licking1014_2</strain>
    </source>
</reference>
<gene>
    <name evidence="1" type="ORF">CEN88_251</name>
</gene>
<accession>A0A554LVM4</accession>
<dbReference type="CDD" id="cd06561">
    <property type="entry name" value="AlkD_like"/>
    <property type="match status" value="1"/>
</dbReference>
<comment type="caution">
    <text evidence="1">The sequence shown here is derived from an EMBL/GenBank/DDBJ whole genome shotgun (WGS) entry which is preliminary data.</text>
</comment>
<proteinExistence type="predicted"/>
<dbReference type="Proteomes" id="UP000318711">
    <property type="component" value="Unassembled WGS sequence"/>
</dbReference>
<protein>
    <recommendedName>
        <fullName evidence="3">DNA alkylation repair enzyme</fullName>
    </recommendedName>
</protein>
<sequence length="233" mass="27635">MKINDQVINELKRFSSPAKAQILQRFFKTGKGEYGEGDVFLGVAMPDIRKTVKKYWQETKLEEAKKLLPAKYHEIRSCALLILVERYKKIESERGRIYRVYITNTKYINNWDLVDLTAGHIVGAYLEDKPKDLLYMFARSKDLWQRRIAILATFYYIYKGEAKETIKIAKMLLRDKHDLIHKAVGWMLREVGKRCGEKILTDFLDQQAKIMPRTMLRYAIEKLDRKKQLFYLK</sequence>
<dbReference type="AlphaFoldDB" id="A0A554LVM4"/>
<dbReference type="EMBL" id="VMGL01000026">
    <property type="protein sequence ID" value="TSC96920.1"/>
    <property type="molecule type" value="Genomic_DNA"/>
</dbReference>
<dbReference type="Gene3D" id="1.25.10.90">
    <property type="match status" value="1"/>
</dbReference>
<evidence type="ECO:0000313" key="1">
    <source>
        <dbReference type="EMBL" id="TSC96920.1"/>
    </source>
</evidence>
<dbReference type="InterPro" id="IPR014825">
    <property type="entry name" value="DNA_alkylation"/>
</dbReference>
<evidence type="ECO:0008006" key="3">
    <source>
        <dbReference type="Google" id="ProtNLM"/>
    </source>
</evidence>
<dbReference type="SUPFAM" id="SSF48371">
    <property type="entry name" value="ARM repeat"/>
    <property type="match status" value="1"/>
</dbReference>
<dbReference type="Pfam" id="PF08713">
    <property type="entry name" value="DNA_alkylation"/>
    <property type="match status" value="1"/>
</dbReference>
<name>A0A554LVM4_9BACT</name>
<dbReference type="PANTHER" id="PTHR34070:SF1">
    <property type="entry name" value="DNA ALKYLATION REPAIR PROTEIN"/>
    <property type="match status" value="1"/>
</dbReference>
<evidence type="ECO:0000313" key="2">
    <source>
        <dbReference type="Proteomes" id="UP000318711"/>
    </source>
</evidence>
<dbReference type="PANTHER" id="PTHR34070">
    <property type="entry name" value="ARMADILLO-TYPE FOLD"/>
    <property type="match status" value="1"/>
</dbReference>